<keyword evidence="3" id="KW-0862">Zinc</keyword>
<dbReference type="EMBL" id="GCKF01036680">
    <property type="protein sequence ID" value="JAG96667.1"/>
    <property type="molecule type" value="Transcribed_RNA"/>
</dbReference>
<sequence>MMGFPADYSEFIISKLLLNALCLLTSIRSGVCWFLKSIGLADFLEQESTDLTDNSSAAGSSVTSDMIRACLPVVTFGDLAERFEQFDEVTCAVCLNKFDDSEEITQLRNCCHIFHKNCLDKWLDHDQKTCPLCRSPLMSERIETEVTEESWAVERLLYLFGEDMVFQ</sequence>
<dbReference type="PANTHER" id="PTHR45969">
    <property type="entry name" value="RING ZINC FINGER PROTEIN-RELATED"/>
    <property type="match status" value="1"/>
</dbReference>
<evidence type="ECO:0000256" key="2">
    <source>
        <dbReference type="ARBA" id="ARBA00022771"/>
    </source>
</evidence>
<dbReference type="SUPFAM" id="SSF57850">
    <property type="entry name" value="RING/U-box"/>
    <property type="match status" value="1"/>
</dbReference>
<dbReference type="SMART" id="SM00184">
    <property type="entry name" value="RING"/>
    <property type="match status" value="1"/>
</dbReference>
<dbReference type="Pfam" id="PF13639">
    <property type="entry name" value="zf-RING_2"/>
    <property type="match status" value="1"/>
</dbReference>
<organism evidence="6">
    <name type="scientific">Araucaria cunninghamii</name>
    <name type="common">Hoop pine</name>
    <name type="synonym">Moreton Bay pine</name>
    <dbReference type="NCBI Taxonomy" id="56994"/>
    <lineage>
        <taxon>Eukaryota</taxon>
        <taxon>Viridiplantae</taxon>
        <taxon>Streptophyta</taxon>
        <taxon>Embryophyta</taxon>
        <taxon>Tracheophyta</taxon>
        <taxon>Spermatophyta</taxon>
        <taxon>Pinopsida</taxon>
        <taxon>Pinidae</taxon>
        <taxon>Conifers II</taxon>
        <taxon>Araucariales</taxon>
        <taxon>Araucariaceae</taxon>
        <taxon>Araucaria</taxon>
    </lineage>
</organism>
<dbReference type="GO" id="GO:0016567">
    <property type="term" value="P:protein ubiquitination"/>
    <property type="evidence" value="ECO:0007669"/>
    <property type="project" value="TreeGrafter"/>
</dbReference>
<evidence type="ECO:0000256" key="1">
    <source>
        <dbReference type="ARBA" id="ARBA00022723"/>
    </source>
</evidence>
<evidence type="ECO:0000313" key="6">
    <source>
        <dbReference type="EMBL" id="JAG96667.1"/>
    </source>
</evidence>
<keyword evidence="1" id="KW-0479">Metal-binding</keyword>
<reference evidence="6" key="1">
    <citation type="submission" date="2015-03" db="EMBL/GenBank/DDBJ databases">
        <title>A transcriptome of Araucaria cunninghamii, an australian fine timber species.</title>
        <authorList>
            <person name="Jing Yi C.J.Y."/>
            <person name="Yin San L.Y.S."/>
            <person name="Abdul Karim S.S."/>
            <person name="Wan Azmi N.N."/>
            <person name="Hercus R.R."/>
            <person name="Croft L.L."/>
        </authorList>
    </citation>
    <scope>NUCLEOTIDE SEQUENCE</scope>
    <source>
        <strain evidence="6">MI0301</strain>
        <tissue evidence="6">Leaf</tissue>
    </source>
</reference>
<dbReference type="AlphaFoldDB" id="A0A0D6QYK7"/>
<dbReference type="InterPro" id="IPR001841">
    <property type="entry name" value="Znf_RING"/>
</dbReference>
<dbReference type="PROSITE" id="PS50089">
    <property type="entry name" value="ZF_RING_2"/>
    <property type="match status" value="1"/>
</dbReference>
<dbReference type="GO" id="GO:0008270">
    <property type="term" value="F:zinc ion binding"/>
    <property type="evidence" value="ECO:0007669"/>
    <property type="project" value="UniProtKB-KW"/>
</dbReference>
<dbReference type="Gene3D" id="3.30.40.10">
    <property type="entry name" value="Zinc/RING finger domain, C3HC4 (zinc finger)"/>
    <property type="match status" value="1"/>
</dbReference>
<proteinExistence type="predicted"/>
<dbReference type="GO" id="GO:0061630">
    <property type="term" value="F:ubiquitin protein ligase activity"/>
    <property type="evidence" value="ECO:0007669"/>
    <property type="project" value="TreeGrafter"/>
</dbReference>
<evidence type="ECO:0000259" key="5">
    <source>
        <dbReference type="PROSITE" id="PS50089"/>
    </source>
</evidence>
<evidence type="ECO:0000256" key="3">
    <source>
        <dbReference type="ARBA" id="ARBA00022833"/>
    </source>
</evidence>
<dbReference type="PANTHER" id="PTHR45969:SF81">
    <property type="entry name" value="OS08G0157400 PROTEIN"/>
    <property type="match status" value="1"/>
</dbReference>
<evidence type="ECO:0000256" key="4">
    <source>
        <dbReference type="PROSITE-ProRule" id="PRU00175"/>
    </source>
</evidence>
<dbReference type="InterPro" id="IPR013083">
    <property type="entry name" value="Znf_RING/FYVE/PHD"/>
</dbReference>
<name>A0A0D6QYK7_ARACU</name>
<accession>A0A0D6QYK7</accession>
<protein>
    <recommendedName>
        <fullName evidence="5">RING-type domain-containing protein</fullName>
    </recommendedName>
</protein>
<feature type="domain" description="RING-type" evidence="5">
    <location>
        <begin position="91"/>
        <end position="134"/>
    </location>
</feature>
<keyword evidence="2 4" id="KW-0863">Zinc-finger</keyword>